<keyword evidence="11" id="KW-1185">Reference proteome</keyword>
<keyword evidence="3 8" id="KW-0472">Membrane</keyword>
<evidence type="ECO:0000313" key="10">
    <source>
        <dbReference type="EMBL" id="PSR90393.1"/>
    </source>
</evidence>
<keyword evidence="7 8" id="KW-0143">Chaperone</keyword>
<dbReference type="GO" id="GO:0015031">
    <property type="term" value="P:protein transport"/>
    <property type="evidence" value="ECO:0007669"/>
    <property type="project" value="UniProtKB-KW"/>
</dbReference>
<dbReference type="OrthoDB" id="344165at2759"/>
<evidence type="ECO:0000256" key="5">
    <source>
        <dbReference type="ARBA" id="ARBA00023010"/>
    </source>
</evidence>
<keyword evidence="6 8" id="KW-1015">Disulfide bond</keyword>
<evidence type="ECO:0000256" key="8">
    <source>
        <dbReference type="RuleBase" id="RU367043"/>
    </source>
</evidence>
<keyword evidence="4 8" id="KW-0653">Protein transport</keyword>
<dbReference type="STRING" id="2025994.A0A2T3ABA2"/>
<protein>
    <recommendedName>
        <fullName evidence="8">Mitochondrial import inner membrane translocase subunit</fullName>
    </recommendedName>
</protein>
<comment type="similarity">
    <text evidence="2 8">Belongs to the small Tim family.</text>
</comment>
<keyword evidence="8" id="KW-0496">Mitochondrion</keyword>
<evidence type="ECO:0000256" key="1">
    <source>
        <dbReference type="ARBA" id="ARBA00004137"/>
    </source>
</evidence>
<dbReference type="InParanoid" id="A0A2T3ABA2"/>
<evidence type="ECO:0000256" key="2">
    <source>
        <dbReference type="ARBA" id="ARBA00006720"/>
    </source>
</evidence>
<accession>A0A2T3ABA2</accession>
<dbReference type="GO" id="GO:0005743">
    <property type="term" value="C:mitochondrial inner membrane"/>
    <property type="evidence" value="ECO:0007669"/>
    <property type="project" value="UniProtKB-SubCell"/>
</dbReference>
<proteinExistence type="inferred from homology"/>
<dbReference type="FunCoup" id="A0A2T3ABA2">
    <property type="interactions" value="493"/>
</dbReference>
<dbReference type="AlphaFoldDB" id="A0A2T3ABA2"/>
<evidence type="ECO:0000259" key="9">
    <source>
        <dbReference type="Pfam" id="PF02953"/>
    </source>
</evidence>
<evidence type="ECO:0000256" key="7">
    <source>
        <dbReference type="ARBA" id="ARBA00023186"/>
    </source>
</evidence>
<comment type="subunit">
    <text evidence="8">Heterohexamer.</text>
</comment>
<dbReference type="InterPro" id="IPR004217">
    <property type="entry name" value="Tim10-like"/>
</dbReference>
<comment type="subcellular location">
    <subcellularLocation>
        <location evidence="1 8">Mitochondrion inner membrane</location>
        <topology evidence="1 8">Peripheral membrane protein</topology>
        <orientation evidence="1 8">Intermembrane side</orientation>
    </subcellularLocation>
</comment>
<evidence type="ECO:0000256" key="3">
    <source>
        <dbReference type="ARBA" id="ARBA00022792"/>
    </source>
</evidence>
<organism evidence="10 11">
    <name type="scientific">Coniella lustricola</name>
    <dbReference type="NCBI Taxonomy" id="2025994"/>
    <lineage>
        <taxon>Eukaryota</taxon>
        <taxon>Fungi</taxon>
        <taxon>Dikarya</taxon>
        <taxon>Ascomycota</taxon>
        <taxon>Pezizomycotina</taxon>
        <taxon>Sordariomycetes</taxon>
        <taxon>Sordariomycetidae</taxon>
        <taxon>Diaporthales</taxon>
        <taxon>Schizoparmaceae</taxon>
        <taxon>Coniella</taxon>
    </lineage>
</organism>
<feature type="domain" description="Tim10-like" evidence="9">
    <location>
        <begin position="24"/>
        <end position="88"/>
    </location>
</feature>
<name>A0A2T3ABA2_9PEZI</name>
<reference evidence="10 11" key="1">
    <citation type="journal article" date="2018" name="Mycol. Prog.">
        <title>Coniella lustricola, a new species from submerged detritus.</title>
        <authorList>
            <person name="Raudabaugh D.B."/>
            <person name="Iturriaga T."/>
            <person name="Carver A."/>
            <person name="Mondo S."/>
            <person name="Pangilinan J."/>
            <person name="Lipzen A."/>
            <person name="He G."/>
            <person name="Amirebrahimi M."/>
            <person name="Grigoriev I.V."/>
            <person name="Miller A.N."/>
        </authorList>
    </citation>
    <scope>NUCLEOTIDE SEQUENCE [LARGE SCALE GENOMIC DNA]</scope>
    <source>
        <strain evidence="10 11">B22-T-1</strain>
    </source>
</reference>
<keyword evidence="3 8" id="KW-0999">Mitochondrion inner membrane</keyword>
<keyword evidence="8" id="KW-0813">Transport</keyword>
<dbReference type="InterPro" id="IPR035427">
    <property type="entry name" value="Tim10-like_dom_sf"/>
</dbReference>
<keyword evidence="5 8" id="KW-0811">Translocation</keyword>
<comment type="function">
    <text evidence="8">Mitochondrial intermembrane chaperone that participates in the import and insertion of some multi-pass transmembrane proteins into the mitochondrial inner membrane. Also required for the transfer of beta-barrel precursors from the TOM complex to the sorting and assembly machinery (SAM complex) of the outer membrane. Acts as a chaperone-like protein that protects the hydrophobic precursors from aggregation and guide them through the mitochondrial intermembrane space.</text>
</comment>
<dbReference type="Gene3D" id="1.10.287.810">
    <property type="entry name" value="Mitochondrial import inner membrane translocase subunit tim13 like domains"/>
    <property type="match status" value="1"/>
</dbReference>
<evidence type="ECO:0000256" key="6">
    <source>
        <dbReference type="ARBA" id="ARBA00023157"/>
    </source>
</evidence>
<sequence length="92" mass="10476">MDASSFDQADLDRLSPQDKQELRQFINNEQQKAQIQQRSHELTEMCFKKCVTGAIKSNAVDKGEQSCLASCVDRFMDASLLSVKHLQSMRHT</sequence>
<evidence type="ECO:0000256" key="4">
    <source>
        <dbReference type="ARBA" id="ARBA00022927"/>
    </source>
</evidence>
<comment type="domain">
    <text evidence="8">The twin CX3C motif contains 4 conserved Cys residues that form 2 disulfide bonds in the mitochondrial intermembrane space.</text>
</comment>
<evidence type="ECO:0000313" key="11">
    <source>
        <dbReference type="Proteomes" id="UP000241462"/>
    </source>
</evidence>
<dbReference type="SUPFAM" id="SSF144122">
    <property type="entry name" value="Tim10-like"/>
    <property type="match status" value="1"/>
</dbReference>
<dbReference type="Proteomes" id="UP000241462">
    <property type="component" value="Unassembled WGS sequence"/>
</dbReference>
<dbReference type="Pfam" id="PF02953">
    <property type="entry name" value="zf-Tim10_DDP"/>
    <property type="match status" value="1"/>
</dbReference>
<dbReference type="EMBL" id="KZ678420">
    <property type="protein sequence ID" value="PSR90393.1"/>
    <property type="molecule type" value="Genomic_DNA"/>
</dbReference>
<gene>
    <name evidence="10" type="ORF">BD289DRAFT_366229</name>
</gene>